<organism evidence="1">
    <name type="scientific">Anguilla anguilla</name>
    <name type="common">European freshwater eel</name>
    <name type="synonym">Muraena anguilla</name>
    <dbReference type="NCBI Taxonomy" id="7936"/>
    <lineage>
        <taxon>Eukaryota</taxon>
        <taxon>Metazoa</taxon>
        <taxon>Chordata</taxon>
        <taxon>Craniata</taxon>
        <taxon>Vertebrata</taxon>
        <taxon>Euteleostomi</taxon>
        <taxon>Actinopterygii</taxon>
        <taxon>Neopterygii</taxon>
        <taxon>Teleostei</taxon>
        <taxon>Anguilliformes</taxon>
        <taxon>Anguillidae</taxon>
        <taxon>Anguilla</taxon>
    </lineage>
</organism>
<name>A0A0E9RDL6_ANGAN</name>
<dbReference type="AlphaFoldDB" id="A0A0E9RDL6"/>
<evidence type="ECO:0000313" key="1">
    <source>
        <dbReference type="EMBL" id="JAH26423.1"/>
    </source>
</evidence>
<reference evidence="1" key="2">
    <citation type="journal article" date="2015" name="Fish Shellfish Immunol.">
        <title>Early steps in the European eel (Anguilla anguilla)-Vibrio vulnificus interaction in the gills: Role of the RtxA13 toxin.</title>
        <authorList>
            <person name="Callol A."/>
            <person name="Pajuelo D."/>
            <person name="Ebbesson L."/>
            <person name="Teles M."/>
            <person name="MacKenzie S."/>
            <person name="Amaro C."/>
        </authorList>
    </citation>
    <scope>NUCLEOTIDE SEQUENCE</scope>
</reference>
<sequence>MFILIKHNYSDESTLQNTMSKTTADVSIEDK</sequence>
<dbReference type="EMBL" id="GBXM01082154">
    <property type="protein sequence ID" value="JAH26423.1"/>
    <property type="molecule type" value="Transcribed_RNA"/>
</dbReference>
<protein>
    <submittedName>
        <fullName evidence="1">Uncharacterized protein</fullName>
    </submittedName>
</protein>
<proteinExistence type="predicted"/>
<accession>A0A0E9RDL6</accession>
<reference evidence="1" key="1">
    <citation type="submission" date="2014-11" db="EMBL/GenBank/DDBJ databases">
        <authorList>
            <person name="Amaro Gonzalez C."/>
        </authorList>
    </citation>
    <scope>NUCLEOTIDE SEQUENCE</scope>
</reference>